<evidence type="ECO:0000313" key="2">
    <source>
        <dbReference type="Proteomes" id="UP001458946"/>
    </source>
</evidence>
<protein>
    <recommendedName>
        <fullName evidence="3">Transposase</fullName>
    </recommendedName>
</protein>
<evidence type="ECO:0000313" key="1">
    <source>
        <dbReference type="EMBL" id="GAA5504337.1"/>
    </source>
</evidence>
<comment type="caution">
    <text evidence="1">The sequence shown here is derived from an EMBL/GenBank/DDBJ whole genome shotgun (WGS) entry which is preliminary data.</text>
</comment>
<proteinExistence type="predicted"/>
<dbReference type="EMBL" id="BAABRN010000109">
    <property type="protein sequence ID" value="GAA5504337.1"/>
    <property type="molecule type" value="Genomic_DNA"/>
</dbReference>
<gene>
    <name evidence="1" type="ORF">Dxin01_04107</name>
</gene>
<organism evidence="1 2">
    <name type="scientific">Deinococcus xinjiangensis</name>
    <dbReference type="NCBI Taxonomy" id="457454"/>
    <lineage>
        <taxon>Bacteria</taxon>
        <taxon>Thermotogati</taxon>
        <taxon>Deinococcota</taxon>
        <taxon>Deinococci</taxon>
        <taxon>Deinococcales</taxon>
        <taxon>Deinococcaceae</taxon>
        <taxon>Deinococcus</taxon>
    </lineage>
</organism>
<sequence>MSLLQKIEQRIRRGHHHTGQVQWGRRGERLTNKEYQVAEWEARTHQLNQEKTALERLTN</sequence>
<reference evidence="1 2" key="1">
    <citation type="submission" date="2024-02" db="EMBL/GenBank/DDBJ databases">
        <title>Deinococcus xinjiangensis NBRC 107630.</title>
        <authorList>
            <person name="Ichikawa N."/>
            <person name="Katano-Makiyama Y."/>
            <person name="Hidaka K."/>
        </authorList>
    </citation>
    <scope>NUCLEOTIDE SEQUENCE [LARGE SCALE GENOMIC DNA]</scope>
    <source>
        <strain evidence="1 2">NBRC 107630</strain>
    </source>
</reference>
<evidence type="ECO:0008006" key="3">
    <source>
        <dbReference type="Google" id="ProtNLM"/>
    </source>
</evidence>
<name>A0ABP9VKZ2_9DEIO</name>
<keyword evidence="2" id="KW-1185">Reference proteome</keyword>
<dbReference type="Proteomes" id="UP001458946">
    <property type="component" value="Unassembled WGS sequence"/>
</dbReference>
<accession>A0ABP9VKZ2</accession>